<keyword evidence="3" id="KW-1185">Reference proteome</keyword>
<dbReference type="OrthoDB" id="1631104at2"/>
<feature type="signal peptide" evidence="1">
    <location>
        <begin position="1"/>
        <end position="21"/>
    </location>
</feature>
<reference evidence="2" key="1">
    <citation type="submission" date="2009-04" db="EMBL/GenBank/DDBJ databases">
        <authorList>
            <person name="Weinstock G."/>
            <person name="Sodergren E."/>
            <person name="Clifton S."/>
            <person name="Fulton L."/>
            <person name="Fulton B."/>
            <person name="Courtney L."/>
            <person name="Fronick C."/>
            <person name="Harrison M."/>
            <person name="Strong C."/>
            <person name="Farmer C."/>
            <person name="Delahaunty K."/>
            <person name="Markovic C."/>
            <person name="Hall O."/>
            <person name="Minx P."/>
            <person name="Tomlinson C."/>
            <person name="Mitreva M."/>
            <person name="Nelson J."/>
            <person name="Hou S."/>
            <person name="Wollam A."/>
            <person name="Pepin K.H."/>
            <person name="Johnson M."/>
            <person name="Bhonagiri V."/>
            <person name="Nash W.E."/>
            <person name="Warren W."/>
            <person name="Chinwalla A."/>
            <person name="Mardis E.R."/>
            <person name="Wilson R.K."/>
        </authorList>
    </citation>
    <scope>NUCLEOTIDE SEQUENCE [LARGE SCALE GENOMIC DNA]</scope>
    <source>
        <strain evidence="2">ATCC 17748</strain>
    </source>
</reference>
<keyword evidence="1" id="KW-0732">Signal</keyword>
<comment type="caution">
    <text evidence="2">The sequence shown here is derived from an EMBL/GenBank/DDBJ whole genome shotgun (WGS) entry which is preliminary data.</text>
</comment>
<gene>
    <name evidence="2" type="ORF">VEIDISOL_00107</name>
</gene>
<name>C4FMV2_9FIRM</name>
<sequence>MLRKSIIMMALAAAFTMNVSAVQIEVPAGQPPMPGADASIPANAYENYRAGKLSNYKSSDIVKAKAKYQDKLDKMVANGKLSKDKLDAEAQRGYNQIDLAANESTVILLHDQDNNIRASMPAAILEGDYLSRSRSNEKEDLQLLTERNTLFMLGSNVTDILDIVKAKADEKGQFLYPEITEGTWFMNDKFLNQNNPMMGAVVRLKEQPNRPYIVGIAYRNHPVTEKMEQVMSNYIIPSIHSLDDMDSYSETIIWENLTYRIPKGMKLKAQRNLDNTTTEVREYVGPSARFSVLRWPVKVDNLYGNFSFKKVINASKVGQPLSNEALVQSASVWNNGVPSYMIDNYQKGKKSKIHRVLRDDKYYYAIDLLYTDGAAPYSHIQLRNTVEFSDFGNVKLLRKKSVNISNKNKTKKDKK</sequence>
<accession>C4FMV2</accession>
<proteinExistence type="predicted"/>
<dbReference type="RefSeq" id="WP_005384934.1">
    <property type="nucleotide sequence ID" value="NZ_GG667604.1"/>
</dbReference>
<organism evidence="2 3">
    <name type="scientific">Veillonella dispar ATCC 17748</name>
    <dbReference type="NCBI Taxonomy" id="546273"/>
    <lineage>
        <taxon>Bacteria</taxon>
        <taxon>Bacillati</taxon>
        <taxon>Bacillota</taxon>
        <taxon>Negativicutes</taxon>
        <taxon>Veillonellales</taxon>
        <taxon>Veillonellaceae</taxon>
        <taxon>Veillonella</taxon>
    </lineage>
</organism>
<dbReference type="AlphaFoldDB" id="C4FMV2"/>
<evidence type="ECO:0000256" key="1">
    <source>
        <dbReference type="SAM" id="SignalP"/>
    </source>
</evidence>
<feature type="chain" id="PRO_5002937958" evidence="1">
    <location>
        <begin position="22"/>
        <end position="415"/>
    </location>
</feature>
<dbReference type="HOGENOM" id="CLU_055291_0_0_9"/>
<protein>
    <submittedName>
        <fullName evidence="2">Uncharacterized protein</fullName>
    </submittedName>
</protein>
<evidence type="ECO:0000313" key="2">
    <source>
        <dbReference type="EMBL" id="EEP66044.1"/>
    </source>
</evidence>
<evidence type="ECO:0000313" key="3">
    <source>
        <dbReference type="Proteomes" id="UP000003529"/>
    </source>
</evidence>
<dbReference type="Proteomes" id="UP000003529">
    <property type="component" value="Unassembled WGS sequence"/>
</dbReference>
<dbReference type="EMBL" id="ACIK02000004">
    <property type="protein sequence ID" value="EEP66044.1"/>
    <property type="molecule type" value="Genomic_DNA"/>
</dbReference>